<evidence type="ECO:0008006" key="5">
    <source>
        <dbReference type="Google" id="ProtNLM"/>
    </source>
</evidence>
<reference evidence="3" key="1">
    <citation type="submission" date="2023-08" db="EMBL/GenBank/DDBJ databases">
        <title>Emergence of clinically-relevant ST2 carbapenem-resistant Acinetobacter baumannii strains in hospital sewages in Zhejiang, East of China.</title>
        <authorList>
            <person name="Kaichao C."/>
            <person name="Zhang R."/>
        </authorList>
    </citation>
    <scope>NUCLEOTIDE SEQUENCE</scope>
    <source>
        <strain evidence="3">M-RB-37</strain>
    </source>
</reference>
<dbReference type="PROSITE" id="PS51257">
    <property type="entry name" value="PROKAR_LIPOPROTEIN"/>
    <property type="match status" value="1"/>
</dbReference>
<evidence type="ECO:0000256" key="2">
    <source>
        <dbReference type="SAM" id="SignalP"/>
    </source>
</evidence>
<sequence>MEKVASVSVLLIATLMIAGCALRSEQQPLGNHQQPHALEPTAPENPNLNTSPDTNPVINPNNDVSSPAENSIIPNQSKSNSYKSTQVLTP</sequence>
<dbReference type="RefSeq" id="WP_308982022.1">
    <property type="nucleotide sequence ID" value="NZ_JAVIDL010000040.1"/>
</dbReference>
<feature type="region of interest" description="Disordered" evidence="1">
    <location>
        <begin position="27"/>
        <end position="90"/>
    </location>
</feature>
<dbReference type="Proteomes" id="UP001243844">
    <property type="component" value="Unassembled WGS sequence"/>
</dbReference>
<evidence type="ECO:0000313" key="3">
    <source>
        <dbReference type="EMBL" id="MDQ8936953.1"/>
    </source>
</evidence>
<name>A0AAW8JBA0_9GAMM</name>
<comment type="caution">
    <text evidence="3">The sequence shown here is derived from an EMBL/GenBank/DDBJ whole genome shotgun (WGS) entry which is preliminary data.</text>
</comment>
<proteinExistence type="predicted"/>
<feature type="compositionally biased region" description="Polar residues" evidence="1">
    <location>
        <begin position="44"/>
        <end position="90"/>
    </location>
</feature>
<keyword evidence="2" id="KW-0732">Signal</keyword>
<accession>A0AAW8JBA0</accession>
<organism evidence="3 4">
    <name type="scientific">Acinetobacter rudis</name>
    <dbReference type="NCBI Taxonomy" id="632955"/>
    <lineage>
        <taxon>Bacteria</taxon>
        <taxon>Pseudomonadati</taxon>
        <taxon>Pseudomonadota</taxon>
        <taxon>Gammaproteobacteria</taxon>
        <taxon>Moraxellales</taxon>
        <taxon>Moraxellaceae</taxon>
        <taxon>Acinetobacter</taxon>
    </lineage>
</organism>
<protein>
    <recommendedName>
        <fullName evidence="5">Lipoprotein</fullName>
    </recommendedName>
</protein>
<feature type="signal peptide" evidence="2">
    <location>
        <begin position="1"/>
        <end position="23"/>
    </location>
</feature>
<dbReference type="AlphaFoldDB" id="A0AAW8JBA0"/>
<gene>
    <name evidence="3" type="ORF">RFH47_14615</name>
</gene>
<evidence type="ECO:0000256" key="1">
    <source>
        <dbReference type="SAM" id="MobiDB-lite"/>
    </source>
</evidence>
<dbReference type="EMBL" id="JAVIDL010000040">
    <property type="protein sequence ID" value="MDQ8936953.1"/>
    <property type="molecule type" value="Genomic_DNA"/>
</dbReference>
<evidence type="ECO:0000313" key="4">
    <source>
        <dbReference type="Proteomes" id="UP001243844"/>
    </source>
</evidence>
<feature type="chain" id="PRO_5043331207" description="Lipoprotein" evidence="2">
    <location>
        <begin position="24"/>
        <end position="90"/>
    </location>
</feature>